<accession>W8GGC4</accession>
<reference evidence="1 2" key="1">
    <citation type="journal article" date="2014" name="Genome Biol. Evol.">
        <title>Phylogenomics of "Candidatus Hepatoplasma crinochetorum," a Lineage of Mollicutes Associated with Noninsect Arthropods.</title>
        <authorList>
            <person name="Leclercq S."/>
            <person name="Dittmer J."/>
            <person name="Bouchon D."/>
            <person name="Cordaux R."/>
        </authorList>
    </citation>
    <scope>NUCLEOTIDE SEQUENCE [LARGE SCALE GENOMIC DNA]</scope>
    <source>
        <strain evidence="1 2">Av</strain>
    </source>
</reference>
<dbReference type="Proteomes" id="UP000019450">
    <property type="component" value="Chromosome"/>
</dbReference>
<dbReference type="AlphaFoldDB" id="W8GGC4"/>
<protein>
    <submittedName>
        <fullName evidence="1">Uncharacterized protein</fullName>
    </submittedName>
</protein>
<name>W8GGC4_9MOLU</name>
<dbReference type="KEGG" id="hcr:X271_00553"/>
<keyword evidence="2" id="KW-1185">Reference proteome</keyword>
<organism evidence="1 2">
    <name type="scientific">Candidatus Hepatoplasma crinochetorum Av</name>
    <dbReference type="NCBI Taxonomy" id="1427984"/>
    <lineage>
        <taxon>Bacteria</taxon>
        <taxon>Bacillati</taxon>
        <taxon>Mycoplasmatota</taxon>
        <taxon>Mollicutes</taxon>
        <taxon>Candidatus Hepatoplasmataceae</taxon>
        <taxon>Candidatus Hepatoplasma</taxon>
    </lineage>
</organism>
<dbReference type="HOGENOM" id="CLU_2205232_0_0_14"/>
<evidence type="ECO:0000313" key="2">
    <source>
        <dbReference type="Proteomes" id="UP000019450"/>
    </source>
</evidence>
<dbReference type="RefSeq" id="WP_025208941.1">
    <property type="nucleotide sequence ID" value="NZ_CP006932.1"/>
</dbReference>
<dbReference type="EMBL" id="CP006932">
    <property type="protein sequence ID" value="AHK22653.1"/>
    <property type="molecule type" value="Genomic_DNA"/>
</dbReference>
<sequence>MENDIFSKIEKKALWKKQFGTKFTGYDVFGRFVSQCCSDTKCCSASTLVLPEIYGGKVSIENGIILHPLSIKEKGDKLYGIANKKFFRIKKNKDGTATILVKNKKEE</sequence>
<dbReference type="STRING" id="1427984.X271_00553"/>
<gene>
    <name evidence="1" type="ORF">X271_00553</name>
</gene>
<evidence type="ECO:0000313" key="1">
    <source>
        <dbReference type="EMBL" id="AHK22653.1"/>
    </source>
</evidence>
<proteinExistence type="predicted"/>